<proteinExistence type="inferred from homology"/>
<dbReference type="SUPFAM" id="SSF55326">
    <property type="entry name" value="PurM N-terminal domain-like"/>
    <property type="match status" value="1"/>
</dbReference>
<dbReference type="AlphaFoldDB" id="Q1ASC8"/>
<feature type="binding site" evidence="1">
    <location>
        <position position="73"/>
    </location>
    <ligand>
        <name>Mg(2+)</name>
        <dbReference type="ChEBI" id="CHEBI:18420"/>
        <label>4</label>
    </ligand>
</feature>
<feature type="binding site" evidence="1">
    <location>
        <position position="118"/>
    </location>
    <ligand>
        <name>Mg(2+)</name>
        <dbReference type="ChEBI" id="CHEBI:18420"/>
        <label>1</label>
    </ligand>
</feature>
<dbReference type="SUPFAM" id="SSF56042">
    <property type="entry name" value="PurM C-terminal domain-like"/>
    <property type="match status" value="1"/>
</dbReference>
<dbReference type="UniPathway" id="UPA00060">
    <property type="reaction ID" value="UER00142"/>
</dbReference>
<dbReference type="InterPro" id="IPR036921">
    <property type="entry name" value="PurM-like_N_sf"/>
</dbReference>
<keyword evidence="1" id="KW-0067">ATP-binding</keyword>
<dbReference type="GO" id="GO:0000287">
    <property type="term" value="F:magnesium ion binding"/>
    <property type="evidence" value="ECO:0007669"/>
    <property type="project" value="UniProtKB-UniRule"/>
</dbReference>
<dbReference type="PIRSF" id="PIRSF005303">
    <property type="entry name" value="Thiam_monoph_kin"/>
    <property type="match status" value="1"/>
</dbReference>
<dbReference type="GO" id="GO:0009228">
    <property type="term" value="P:thiamine biosynthetic process"/>
    <property type="evidence" value="ECO:0007669"/>
    <property type="project" value="UniProtKB-KW"/>
</dbReference>
<feature type="binding site" evidence="1">
    <location>
        <position position="28"/>
    </location>
    <ligand>
        <name>Mg(2+)</name>
        <dbReference type="ChEBI" id="CHEBI:18420"/>
        <label>3</label>
    </ligand>
</feature>
<organism evidence="4 5">
    <name type="scientific">Rubrobacter xylanophilus (strain DSM 9941 / JCM 11954 / NBRC 16129 / PRD-1)</name>
    <dbReference type="NCBI Taxonomy" id="266117"/>
    <lineage>
        <taxon>Bacteria</taxon>
        <taxon>Bacillati</taxon>
        <taxon>Actinomycetota</taxon>
        <taxon>Rubrobacteria</taxon>
        <taxon>Rubrobacterales</taxon>
        <taxon>Rubrobacteraceae</taxon>
        <taxon>Rubrobacter</taxon>
    </lineage>
</organism>
<accession>Q1ASC8</accession>
<dbReference type="EC" id="2.7.4.16" evidence="1"/>
<comment type="catalytic activity">
    <reaction evidence="1">
        <text>thiamine phosphate + ATP = thiamine diphosphate + ADP</text>
        <dbReference type="Rhea" id="RHEA:15913"/>
        <dbReference type="ChEBI" id="CHEBI:30616"/>
        <dbReference type="ChEBI" id="CHEBI:37575"/>
        <dbReference type="ChEBI" id="CHEBI:58937"/>
        <dbReference type="ChEBI" id="CHEBI:456216"/>
        <dbReference type="EC" id="2.7.4.16"/>
    </reaction>
</comment>
<feature type="binding site" evidence="1">
    <location>
        <begin position="117"/>
        <end position="118"/>
    </location>
    <ligand>
        <name>ATP</name>
        <dbReference type="ChEBI" id="CHEBI:30616"/>
    </ligand>
</feature>
<dbReference type="GO" id="GO:0009229">
    <property type="term" value="P:thiamine diphosphate biosynthetic process"/>
    <property type="evidence" value="ECO:0007669"/>
    <property type="project" value="UniProtKB-UniRule"/>
</dbReference>
<comment type="similarity">
    <text evidence="1">Belongs to the thiamine-monophosphate kinase family.</text>
</comment>
<comment type="pathway">
    <text evidence="1">Cofactor biosynthesis; thiamine diphosphate biosynthesis; thiamine diphosphate from thiamine phosphate: step 1/1.</text>
</comment>
<feature type="binding site" evidence="1">
    <location>
        <position position="207"/>
    </location>
    <ligand>
        <name>ATP</name>
        <dbReference type="ChEBI" id="CHEBI:30616"/>
    </ligand>
</feature>
<sequence length="314" mass="31883">MRELDVVRAIGGLLPPAPGEVLVPVGDDCAAVRLGGTVWVAAADMLVEGHHFLGGLAAPEDVGYKAVAVNVSDVAAMGGVPRFVLCSGGAPEAEAVLRCFRGVAEACAAFGAYPLGGDTTRAGALTVDVAILGEVPGGRPVLRSGAVPGDLLAVTGELGAAAAGLLALRRGEGGFGRLVGRHLRPEPRVREGLEAALLGAHAMIDLSDGLATDAGHLCERSGVGCRIDLRRLPVSGEVRRLAEAAGEDAEVLAATGGEDYELLVAAPEGTLRELARRLSVPLTVVGEVVEGGGVSFHRGGEPVEGLAGWDHFRA</sequence>
<keyword evidence="5" id="KW-1185">Reference proteome</keyword>
<feature type="binding site" evidence="1">
    <location>
        <position position="143"/>
    </location>
    <ligand>
        <name>ATP</name>
        <dbReference type="ChEBI" id="CHEBI:30616"/>
    </ligand>
</feature>
<evidence type="ECO:0000313" key="4">
    <source>
        <dbReference type="EMBL" id="ABG05700.1"/>
    </source>
</evidence>
<dbReference type="EMBL" id="CP000386">
    <property type="protein sequence ID" value="ABG05700.1"/>
    <property type="molecule type" value="Genomic_DNA"/>
</dbReference>
<feature type="domain" description="PurM-like C-terminal" evidence="3">
    <location>
        <begin position="148"/>
        <end position="296"/>
    </location>
</feature>
<comment type="function">
    <text evidence="1">Catalyzes the ATP-dependent phosphorylation of thiamine-monophosphate (TMP) to form thiamine-pyrophosphate (TPP), the active form of vitamin B1.</text>
</comment>
<keyword evidence="1 4" id="KW-0808">Transferase</keyword>
<keyword evidence="1" id="KW-0460">Magnesium</keyword>
<feature type="binding site" evidence="1">
    <location>
        <position position="309"/>
    </location>
    <ligand>
        <name>substrate</name>
    </ligand>
</feature>
<dbReference type="PhylomeDB" id="Q1ASC8"/>
<dbReference type="Pfam" id="PF02769">
    <property type="entry name" value="AIRS_C"/>
    <property type="match status" value="1"/>
</dbReference>
<dbReference type="eggNOG" id="COG0611">
    <property type="taxonomic scope" value="Bacteria"/>
</dbReference>
<feature type="binding site" evidence="1">
    <location>
        <position position="51"/>
    </location>
    <ligand>
        <name>substrate</name>
    </ligand>
</feature>
<protein>
    <recommendedName>
        <fullName evidence="1">Thiamine-monophosphate kinase</fullName>
        <shortName evidence="1">TMP kinase</shortName>
        <shortName evidence="1">Thiamine-phosphate kinase</shortName>
        <ecNumber evidence="1">2.7.4.16</ecNumber>
    </recommendedName>
</protein>
<gene>
    <name evidence="1" type="primary">thiL</name>
    <name evidence="4" type="ordered locus">Rxyl_2786</name>
</gene>
<dbReference type="GO" id="GO:0009030">
    <property type="term" value="F:thiamine-phosphate kinase activity"/>
    <property type="evidence" value="ECO:0007669"/>
    <property type="project" value="UniProtKB-UniRule"/>
</dbReference>
<evidence type="ECO:0000259" key="2">
    <source>
        <dbReference type="Pfam" id="PF00586"/>
    </source>
</evidence>
<dbReference type="Gene3D" id="3.90.650.10">
    <property type="entry name" value="PurM-like C-terminal domain"/>
    <property type="match status" value="1"/>
</dbReference>
<feature type="binding site" evidence="1">
    <location>
        <position position="28"/>
    </location>
    <ligand>
        <name>Mg(2+)</name>
        <dbReference type="ChEBI" id="CHEBI:18420"/>
        <label>4</label>
    </ligand>
</feature>
<dbReference type="Proteomes" id="UP000006637">
    <property type="component" value="Chromosome"/>
</dbReference>
<dbReference type="NCBIfam" id="TIGR01379">
    <property type="entry name" value="thiL"/>
    <property type="match status" value="1"/>
</dbReference>
<dbReference type="InterPro" id="IPR036676">
    <property type="entry name" value="PurM-like_C_sf"/>
</dbReference>
<dbReference type="InterPro" id="IPR010918">
    <property type="entry name" value="PurM-like_C_dom"/>
</dbReference>
<dbReference type="Pfam" id="PF00586">
    <property type="entry name" value="AIRS"/>
    <property type="match status" value="1"/>
</dbReference>
<feature type="domain" description="PurM-like N-terminal" evidence="2">
    <location>
        <begin position="26"/>
        <end position="135"/>
    </location>
</feature>
<reference evidence="4 5" key="1">
    <citation type="submission" date="2006-06" db="EMBL/GenBank/DDBJ databases">
        <title>Complete sequence of Rubrobacter xylanophilus DSM 9941.</title>
        <authorList>
            <consortium name="US DOE Joint Genome Institute"/>
            <person name="Copeland A."/>
            <person name="Lucas S."/>
            <person name="Lapidus A."/>
            <person name="Barry K."/>
            <person name="Detter J.C."/>
            <person name="Glavina del Rio T."/>
            <person name="Hammon N."/>
            <person name="Israni S."/>
            <person name="Dalin E."/>
            <person name="Tice H."/>
            <person name="Pitluck S."/>
            <person name="Munk A.C."/>
            <person name="Brettin T."/>
            <person name="Bruce D."/>
            <person name="Han C."/>
            <person name="Tapia R."/>
            <person name="Gilna P."/>
            <person name="Schmutz J."/>
            <person name="Larimer F."/>
            <person name="Land M."/>
            <person name="Hauser L."/>
            <person name="Kyrpides N."/>
            <person name="Lykidis A."/>
            <person name="da Costa M.S."/>
            <person name="Rainey F.A."/>
            <person name="Empadinhas N."/>
            <person name="Jolivet E."/>
            <person name="Battista J.R."/>
            <person name="Richardson P."/>
        </authorList>
    </citation>
    <scope>NUCLEOTIDE SEQUENCE [LARGE SCALE GENOMIC DNA]</scope>
    <source>
        <strain evidence="5">DSM 9941 / JCM 11954 / NBRC 16129 / PRD-1</strain>
    </source>
</reference>
<name>Q1ASC8_RUBXD</name>
<keyword evidence="1" id="KW-0547">Nucleotide-binding</keyword>
<dbReference type="HAMAP" id="MF_02128">
    <property type="entry name" value="TMP_kinase"/>
    <property type="match status" value="1"/>
</dbReference>
<dbReference type="PANTHER" id="PTHR30270">
    <property type="entry name" value="THIAMINE-MONOPHOSPHATE KINASE"/>
    <property type="match status" value="1"/>
</dbReference>
<feature type="binding site" evidence="1">
    <location>
        <position position="44"/>
    </location>
    <ligand>
        <name>Mg(2+)</name>
        <dbReference type="ChEBI" id="CHEBI:18420"/>
        <label>2</label>
    </ligand>
</feature>
<dbReference type="InterPro" id="IPR016188">
    <property type="entry name" value="PurM-like_N"/>
</dbReference>
<dbReference type="PANTHER" id="PTHR30270:SF0">
    <property type="entry name" value="THIAMINE-MONOPHOSPHATE KINASE"/>
    <property type="match status" value="1"/>
</dbReference>
<keyword evidence="1" id="KW-0479">Metal-binding</keyword>
<evidence type="ECO:0000256" key="1">
    <source>
        <dbReference type="HAMAP-Rule" id="MF_02128"/>
    </source>
</evidence>
<dbReference type="Gene3D" id="3.30.1330.10">
    <property type="entry name" value="PurM-like, N-terminal domain"/>
    <property type="match status" value="1"/>
</dbReference>
<dbReference type="KEGG" id="rxy:Rxyl_2786"/>
<dbReference type="STRING" id="266117.Rxyl_2786"/>
<evidence type="ECO:0000313" key="5">
    <source>
        <dbReference type="Proteomes" id="UP000006637"/>
    </source>
</evidence>
<feature type="binding site" evidence="1">
    <location>
        <position position="208"/>
    </location>
    <ligand>
        <name>Mg(2+)</name>
        <dbReference type="ChEBI" id="CHEBI:18420"/>
        <label>5</label>
    </ligand>
</feature>
<evidence type="ECO:0000259" key="3">
    <source>
        <dbReference type="Pfam" id="PF02769"/>
    </source>
</evidence>
<dbReference type="InterPro" id="IPR006283">
    <property type="entry name" value="ThiL-like"/>
</dbReference>
<dbReference type="CDD" id="cd02194">
    <property type="entry name" value="ThiL"/>
    <property type="match status" value="1"/>
</dbReference>
<dbReference type="HOGENOM" id="CLU_046964_1_1_11"/>
<keyword evidence="1" id="KW-0784">Thiamine biosynthesis</keyword>
<keyword evidence="1 4" id="KW-0418">Kinase</keyword>
<feature type="binding site" evidence="1">
    <location>
        <position position="73"/>
    </location>
    <ligand>
        <name>Mg(2+)</name>
        <dbReference type="ChEBI" id="CHEBI:18420"/>
        <label>2</label>
    </ligand>
</feature>
<dbReference type="GO" id="GO:0005524">
    <property type="term" value="F:ATP binding"/>
    <property type="evidence" value="ECO:0007669"/>
    <property type="project" value="UniProtKB-UniRule"/>
</dbReference>
<feature type="binding site" evidence="1">
    <location>
        <position position="73"/>
    </location>
    <ligand>
        <name>Mg(2+)</name>
        <dbReference type="ChEBI" id="CHEBI:18420"/>
        <label>3</label>
    </ligand>
</feature>
<comment type="caution">
    <text evidence="1">Lacks conserved residue(s) required for the propagation of feature annotation.</text>
</comment>
<comment type="miscellaneous">
    <text evidence="1">Reaction mechanism of ThiL seems to utilize a direct, inline transfer of the gamma-phosphate of ATP to TMP rather than a phosphorylated enzyme intermediate.</text>
</comment>
<feature type="binding site" evidence="1">
    <location>
        <position position="258"/>
    </location>
    <ligand>
        <name>substrate</name>
    </ligand>
</feature>
<feature type="binding site" evidence="1">
    <location>
        <position position="205"/>
    </location>
    <ligand>
        <name>Mg(2+)</name>
        <dbReference type="ChEBI" id="CHEBI:18420"/>
        <label>3</label>
    </ligand>
</feature>
<feature type="binding site" evidence="1">
    <location>
        <position position="44"/>
    </location>
    <ligand>
        <name>Mg(2+)</name>
        <dbReference type="ChEBI" id="CHEBI:18420"/>
        <label>1</label>
    </ligand>
</feature>